<keyword evidence="2" id="KW-1185">Reference proteome</keyword>
<name>A0ACC0V6M4_9HYPO</name>
<comment type="caution">
    <text evidence="1">The sequence shown here is derived from an EMBL/GenBank/DDBJ whole genome shotgun (WGS) entry which is preliminary data.</text>
</comment>
<accession>A0ACC0V6M4</accession>
<proteinExistence type="predicted"/>
<organism evidence="1 2">
    <name type="scientific">Trichothecium roseum</name>
    <dbReference type="NCBI Taxonomy" id="47278"/>
    <lineage>
        <taxon>Eukaryota</taxon>
        <taxon>Fungi</taxon>
        <taxon>Dikarya</taxon>
        <taxon>Ascomycota</taxon>
        <taxon>Pezizomycotina</taxon>
        <taxon>Sordariomycetes</taxon>
        <taxon>Hypocreomycetidae</taxon>
        <taxon>Hypocreales</taxon>
        <taxon>Hypocreales incertae sedis</taxon>
        <taxon>Trichothecium</taxon>
    </lineage>
</organism>
<evidence type="ECO:0000313" key="1">
    <source>
        <dbReference type="EMBL" id="KAI9901858.1"/>
    </source>
</evidence>
<gene>
    <name evidence="1" type="ORF">N3K66_003675</name>
</gene>
<dbReference type="Proteomes" id="UP001163324">
    <property type="component" value="Chromosome 3"/>
</dbReference>
<sequence>MPSIALTAIITPKPGKAERFLELWEKCVKYVDDNEPGVLRYELHRGTKEMNGGKERYIALEEYADKETFDLHMRAAPVVALITAIKEEELTETDLIMTQKGPGIKQKL</sequence>
<reference evidence="1" key="1">
    <citation type="submission" date="2022-10" db="EMBL/GenBank/DDBJ databases">
        <title>Complete Genome of Trichothecium roseum strain YXFP-22015, a Plant Pathogen Isolated from Citrus.</title>
        <authorList>
            <person name="Wang Y."/>
            <person name="Zhu L."/>
        </authorList>
    </citation>
    <scope>NUCLEOTIDE SEQUENCE</scope>
    <source>
        <strain evidence="1">YXFP-22015</strain>
    </source>
</reference>
<protein>
    <submittedName>
        <fullName evidence="1">Uncharacterized protein</fullName>
    </submittedName>
</protein>
<evidence type="ECO:0000313" key="2">
    <source>
        <dbReference type="Proteomes" id="UP001163324"/>
    </source>
</evidence>
<dbReference type="EMBL" id="CM047942">
    <property type="protein sequence ID" value="KAI9901858.1"/>
    <property type="molecule type" value="Genomic_DNA"/>
</dbReference>